<keyword evidence="1" id="KW-0540">Nuclease</keyword>
<organism evidence="5 6">
    <name type="scientific">Cotesia glomerata</name>
    <name type="common">Lepidopteran parasitic wasp</name>
    <name type="synonym">Apanteles glomeratus</name>
    <dbReference type="NCBI Taxonomy" id="32391"/>
    <lineage>
        <taxon>Eukaryota</taxon>
        <taxon>Metazoa</taxon>
        <taxon>Ecdysozoa</taxon>
        <taxon>Arthropoda</taxon>
        <taxon>Hexapoda</taxon>
        <taxon>Insecta</taxon>
        <taxon>Pterygota</taxon>
        <taxon>Neoptera</taxon>
        <taxon>Endopterygota</taxon>
        <taxon>Hymenoptera</taxon>
        <taxon>Apocrita</taxon>
        <taxon>Ichneumonoidea</taxon>
        <taxon>Braconidae</taxon>
        <taxon>Microgastrinae</taxon>
        <taxon>Cotesia</taxon>
    </lineage>
</organism>
<evidence type="ECO:0000259" key="4">
    <source>
        <dbReference type="Pfam" id="PF20700"/>
    </source>
</evidence>
<dbReference type="GO" id="GO:0008408">
    <property type="term" value="F:3'-5' exonuclease activity"/>
    <property type="evidence" value="ECO:0007669"/>
    <property type="project" value="TreeGrafter"/>
</dbReference>
<keyword evidence="3" id="KW-0269">Exonuclease</keyword>
<sequence length="238" mass="26734">MKRGKEERDKIVNPHSKVDEICPGRRLLSLENGINEKRVGLDSILTILCDKCSINMLVPTGTVHAGMGCTALNKLLACLNIPTISSTLFKRYEREIGPVLEERARESCKQAAEEERQLVIDNIINLIAHNAAFDTGHLIRAIIQNSMVETFKNVVGFTDTLSILKKIYLKRRGPGLFKLSKLAEDLLQQNGDFHEALYDVQVLQQLSSKFIGSKKLINSRKSYVECLANEAKSQKLIR</sequence>
<accession>A0AAV7IAP7</accession>
<dbReference type="Gene3D" id="3.30.420.10">
    <property type="entry name" value="Ribonuclease H-like superfamily/Ribonuclease H"/>
    <property type="match status" value="1"/>
</dbReference>
<dbReference type="InterPro" id="IPR049012">
    <property type="entry name" value="Mutator_transp_dom"/>
</dbReference>
<dbReference type="GO" id="GO:0003676">
    <property type="term" value="F:nucleic acid binding"/>
    <property type="evidence" value="ECO:0007669"/>
    <property type="project" value="InterPro"/>
</dbReference>
<dbReference type="EMBL" id="JAHXZJ010000769">
    <property type="protein sequence ID" value="KAH0556472.1"/>
    <property type="molecule type" value="Genomic_DNA"/>
</dbReference>
<evidence type="ECO:0000313" key="5">
    <source>
        <dbReference type="EMBL" id="KAH0556472.1"/>
    </source>
</evidence>
<reference evidence="5 6" key="1">
    <citation type="journal article" date="2021" name="J. Hered.">
        <title>A chromosome-level genome assembly of the parasitoid wasp, Cotesia glomerata (Hymenoptera: Braconidae).</title>
        <authorList>
            <person name="Pinto B.J."/>
            <person name="Weis J.J."/>
            <person name="Gamble T."/>
            <person name="Ode P.J."/>
            <person name="Paul R."/>
            <person name="Zaspel J.M."/>
        </authorList>
    </citation>
    <scope>NUCLEOTIDE SEQUENCE [LARGE SCALE GENOMIC DNA]</scope>
    <source>
        <strain evidence="5">CgM1</strain>
    </source>
</reference>
<name>A0AAV7IAP7_COTGL</name>
<dbReference type="SUPFAM" id="SSF53098">
    <property type="entry name" value="Ribonuclease H-like"/>
    <property type="match status" value="1"/>
</dbReference>
<evidence type="ECO:0000313" key="6">
    <source>
        <dbReference type="Proteomes" id="UP000826195"/>
    </source>
</evidence>
<comment type="caution">
    <text evidence="5">The sequence shown here is derived from an EMBL/GenBank/DDBJ whole genome shotgun (WGS) entry which is preliminary data.</text>
</comment>
<gene>
    <name evidence="5" type="ORF">KQX54_000799</name>
</gene>
<dbReference type="InterPro" id="IPR036397">
    <property type="entry name" value="RNaseH_sf"/>
</dbReference>
<dbReference type="AlphaFoldDB" id="A0AAV7IAP7"/>
<proteinExistence type="predicted"/>
<keyword evidence="2" id="KW-0378">Hydrolase</keyword>
<dbReference type="Proteomes" id="UP000826195">
    <property type="component" value="Unassembled WGS sequence"/>
</dbReference>
<dbReference type="Pfam" id="PF20700">
    <property type="entry name" value="Mutator"/>
    <property type="match status" value="1"/>
</dbReference>
<dbReference type="PANTHER" id="PTHR30231:SF4">
    <property type="entry name" value="PROTEIN NEN2"/>
    <property type="match status" value="1"/>
</dbReference>
<dbReference type="InterPro" id="IPR012337">
    <property type="entry name" value="RNaseH-like_sf"/>
</dbReference>
<evidence type="ECO:0000256" key="3">
    <source>
        <dbReference type="ARBA" id="ARBA00022839"/>
    </source>
</evidence>
<evidence type="ECO:0000256" key="1">
    <source>
        <dbReference type="ARBA" id="ARBA00022722"/>
    </source>
</evidence>
<protein>
    <recommendedName>
        <fullName evidence="4">Mutator-like transposase domain-containing protein</fullName>
    </recommendedName>
</protein>
<evidence type="ECO:0000256" key="2">
    <source>
        <dbReference type="ARBA" id="ARBA00022801"/>
    </source>
</evidence>
<feature type="domain" description="Mutator-like transposase" evidence="4">
    <location>
        <begin position="54"/>
        <end position="122"/>
    </location>
</feature>
<dbReference type="PANTHER" id="PTHR30231">
    <property type="entry name" value="DNA POLYMERASE III SUBUNIT EPSILON"/>
    <property type="match status" value="1"/>
</dbReference>
<keyword evidence="6" id="KW-1185">Reference proteome</keyword>